<dbReference type="InterPro" id="IPR000683">
    <property type="entry name" value="Gfo/Idh/MocA-like_OxRdtase_N"/>
</dbReference>
<keyword evidence="2" id="KW-0560">Oxidoreductase</keyword>
<dbReference type="EC" id="1.3.1.20" evidence="3"/>
<evidence type="ECO:0000256" key="8">
    <source>
        <dbReference type="ARBA" id="ARBA00043025"/>
    </source>
</evidence>
<comment type="catalytic activity">
    <reaction evidence="10">
        <text>D-xylose + NADP(+) = D-xylono-1,5-lactone + NADPH + H(+)</text>
        <dbReference type="Rhea" id="RHEA:22000"/>
        <dbReference type="ChEBI" id="CHEBI:15378"/>
        <dbReference type="ChEBI" id="CHEBI:15867"/>
        <dbReference type="ChEBI" id="CHEBI:53455"/>
        <dbReference type="ChEBI" id="CHEBI:57783"/>
        <dbReference type="ChEBI" id="CHEBI:58349"/>
        <dbReference type="EC" id="1.1.1.179"/>
    </reaction>
</comment>
<dbReference type="InterPro" id="IPR050984">
    <property type="entry name" value="Gfo/Idh/MocA_domain"/>
</dbReference>
<dbReference type="OrthoDB" id="2129491at2759"/>
<evidence type="ECO:0000259" key="12">
    <source>
        <dbReference type="Pfam" id="PF22725"/>
    </source>
</evidence>
<evidence type="ECO:0000313" key="14">
    <source>
        <dbReference type="Proteomes" id="UP001059041"/>
    </source>
</evidence>
<dbReference type="GO" id="GO:0000166">
    <property type="term" value="F:nucleotide binding"/>
    <property type="evidence" value="ECO:0007669"/>
    <property type="project" value="InterPro"/>
</dbReference>
<dbReference type="Proteomes" id="UP001059041">
    <property type="component" value="Linkage Group LG12"/>
</dbReference>
<gene>
    <name evidence="13" type="ORF">IRJ41_015480</name>
</gene>
<dbReference type="InterPro" id="IPR055170">
    <property type="entry name" value="GFO_IDH_MocA-like_dom"/>
</dbReference>
<dbReference type="Pfam" id="PF01408">
    <property type="entry name" value="GFO_IDH_MocA"/>
    <property type="match status" value="1"/>
</dbReference>
<feature type="domain" description="GFO/IDH/MocA-like oxidoreductase" evidence="12">
    <location>
        <begin position="134"/>
        <end position="247"/>
    </location>
</feature>
<evidence type="ECO:0000256" key="5">
    <source>
        <dbReference type="ARBA" id="ARBA00040603"/>
    </source>
</evidence>
<dbReference type="AlphaFoldDB" id="A0A9W7TU11"/>
<organism evidence="13 14">
    <name type="scientific">Triplophysa rosa</name>
    <name type="common">Cave loach</name>
    <dbReference type="NCBI Taxonomy" id="992332"/>
    <lineage>
        <taxon>Eukaryota</taxon>
        <taxon>Metazoa</taxon>
        <taxon>Chordata</taxon>
        <taxon>Craniata</taxon>
        <taxon>Vertebrata</taxon>
        <taxon>Euteleostomi</taxon>
        <taxon>Actinopterygii</taxon>
        <taxon>Neopterygii</taxon>
        <taxon>Teleostei</taxon>
        <taxon>Ostariophysi</taxon>
        <taxon>Cypriniformes</taxon>
        <taxon>Nemacheilidae</taxon>
        <taxon>Triplophysa</taxon>
    </lineage>
</organism>
<evidence type="ECO:0000313" key="13">
    <source>
        <dbReference type="EMBL" id="KAI7802611.1"/>
    </source>
</evidence>
<keyword evidence="14" id="KW-1185">Reference proteome</keyword>
<comment type="similarity">
    <text evidence="1">Belongs to the Gfo/Idh/MocA family.</text>
</comment>
<dbReference type="SUPFAM" id="SSF55347">
    <property type="entry name" value="Glyceraldehyde-3-phosphate dehydrogenase-like, C-terminal domain"/>
    <property type="match status" value="1"/>
</dbReference>
<evidence type="ECO:0000256" key="6">
    <source>
        <dbReference type="ARBA" id="ARBA00042926"/>
    </source>
</evidence>
<evidence type="ECO:0000256" key="10">
    <source>
        <dbReference type="ARBA" id="ARBA00049233"/>
    </source>
</evidence>
<comment type="catalytic activity">
    <reaction evidence="9">
        <text>(1R,2R)-1,2-dihydrobenzene-1,2-diol + NADP(+) = catechol + NADPH + H(+)</text>
        <dbReference type="Rhea" id="RHEA:16729"/>
        <dbReference type="ChEBI" id="CHEBI:10702"/>
        <dbReference type="ChEBI" id="CHEBI:15378"/>
        <dbReference type="ChEBI" id="CHEBI:18135"/>
        <dbReference type="ChEBI" id="CHEBI:57783"/>
        <dbReference type="ChEBI" id="CHEBI:58349"/>
        <dbReference type="EC" id="1.3.1.20"/>
    </reaction>
</comment>
<evidence type="ECO:0000256" key="7">
    <source>
        <dbReference type="ARBA" id="ARBA00042988"/>
    </source>
</evidence>
<dbReference type="Gene3D" id="3.30.360.10">
    <property type="entry name" value="Dihydrodipicolinate Reductase, domain 2"/>
    <property type="match status" value="1"/>
</dbReference>
<dbReference type="GO" id="GO:0047115">
    <property type="term" value="F:trans-1,2-dihydrobenzene-1,2-diol dehydrogenase activity"/>
    <property type="evidence" value="ECO:0007669"/>
    <property type="project" value="UniProtKB-EC"/>
</dbReference>
<evidence type="ECO:0000259" key="11">
    <source>
        <dbReference type="Pfam" id="PF01408"/>
    </source>
</evidence>
<protein>
    <recommendedName>
        <fullName evidence="5">Trans-1,2-dihydrobenzene-1,2-diol dehydrogenase</fullName>
        <ecNumber evidence="4">1.1.1.179</ecNumber>
        <ecNumber evidence="3">1.3.1.20</ecNumber>
    </recommendedName>
    <alternativeName>
        <fullName evidence="8">D-xylose 1-dehydrogenase</fullName>
    </alternativeName>
    <alternativeName>
        <fullName evidence="7">D-xylose-NADP dehydrogenase</fullName>
    </alternativeName>
    <alternativeName>
        <fullName evidence="6">Dimeric dihydrodiol dehydrogenase</fullName>
    </alternativeName>
</protein>
<evidence type="ECO:0000256" key="3">
    <source>
        <dbReference type="ARBA" id="ARBA00038853"/>
    </source>
</evidence>
<feature type="domain" description="Gfo/Idh/MocA-like oxidoreductase N-terminal" evidence="11">
    <location>
        <begin position="3"/>
        <end position="121"/>
    </location>
</feature>
<dbReference type="Pfam" id="PF22725">
    <property type="entry name" value="GFO_IDH_MocA_C3"/>
    <property type="match status" value="1"/>
</dbReference>
<evidence type="ECO:0000256" key="9">
    <source>
        <dbReference type="ARBA" id="ARBA00047423"/>
    </source>
</evidence>
<proteinExistence type="inferred from homology"/>
<dbReference type="EMBL" id="JAFHDT010000012">
    <property type="protein sequence ID" value="KAI7802611.1"/>
    <property type="molecule type" value="Genomic_DNA"/>
</dbReference>
<comment type="caution">
    <text evidence="13">The sequence shown here is derived from an EMBL/GenBank/DDBJ whole genome shotgun (WGS) entry which is preliminary data.</text>
</comment>
<evidence type="ECO:0000256" key="1">
    <source>
        <dbReference type="ARBA" id="ARBA00010928"/>
    </source>
</evidence>
<sequence>MLIRWGICSVGKISHDFTVALKTLSPEHHQVVAVAARDLKRAQEFARTHDIPRVHGSYEALAKDQEIDVVYVGAIHPHHLRLGVLFMNLGKNVLCEKPLAMNLREVQELIATAKRNNVFLMEAVWTRFFPASLEISRLLSQSAVGEVKMVRADFGVPIMQTARSVQKELGGGALLDIGIYCLQFVLMVYNGEKPEGVQATGVCLDTGVDEGMIVTLKFSGNRMAVCICTIAAELQNEAVIAGTKGTVKIPAHMWCPTSLMVNGVETQYPVPEPALPLNFINSTGMRYEAEEVRQCLLEGLKESSRMSHADSALLAEIMDEARRQVGVVYSQDNQ</sequence>
<evidence type="ECO:0000256" key="2">
    <source>
        <dbReference type="ARBA" id="ARBA00023002"/>
    </source>
</evidence>
<reference evidence="13" key="1">
    <citation type="submission" date="2021-02" db="EMBL/GenBank/DDBJ databases">
        <title>Comparative genomics reveals that relaxation of natural selection precedes convergent phenotypic evolution of cavefish.</title>
        <authorList>
            <person name="Peng Z."/>
        </authorList>
    </citation>
    <scope>NUCLEOTIDE SEQUENCE</scope>
    <source>
        <tissue evidence="13">Muscle</tissue>
    </source>
</reference>
<dbReference type="Gene3D" id="3.40.50.720">
    <property type="entry name" value="NAD(P)-binding Rossmann-like Domain"/>
    <property type="match status" value="1"/>
</dbReference>
<dbReference type="PANTHER" id="PTHR22604:SF105">
    <property type="entry name" value="TRANS-1,2-DIHYDROBENZENE-1,2-DIOL DEHYDROGENASE"/>
    <property type="match status" value="1"/>
</dbReference>
<dbReference type="EC" id="1.1.1.179" evidence="4"/>
<dbReference type="SUPFAM" id="SSF51735">
    <property type="entry name" value="NAD(P)-binding Rossmann-fold domains"/>
    <property type="match status" value="1"/>
</dbReference>
<dbReference type="InterPro" id="IPR036291">
    <property type="entry name" value="NAD(P)-bd_dom_sf"/>
</dbReference>
<dbReference type="PANTHER" id="PTHR22604">
    <property type="entry name" value="OXIDOREDUCTASES"/>
    <property type="match status" value="1"/>
</dbReference>
<evidence type="ECO:0000256" key="4">
    <source>
        <dbReference type="ARBA" id="ARBA00038984"/>
    </source>
</evidence>
<dbReference type="GO" id="GO:0047837">
    <property type="term" value="F:D-xylose 1-dehydrogenase (NADP+) activity"/>
    <property type="evidence" value="ECO:0007669"/>
    <property type="project" value="UniProtKB-EC"/>
</dbReference>
<accession>A0A9W7TU11</accession>
<name>A0A9W7TU11_TRIRA</name>